<evidence type="ECO:0000313" key="2">
    <source>
        <dbReference type="Proteomes" id="UP000827986"/>
    </source>
</evidence>
<sequence>MGGVLLEGDQTKETREGIKVKSCIPYSRAWQLHYNTIQNRLVRDIAPRLGEISVNCTIPGTDSQLRPDIAITDKAQKKIILVDVMVSSETFREARARKLEKYAPLADTLRAKGYEVQMGALTVRALSARDPCNE</sequence>
<comment type="caution">
    <text evidence="1">The sequence shown here is derived from an EMBL/GenBank/DDBJ whole genome shotgun (WGS) entry which is preliminary data.</text>
</comment>
<protein>
    <recommendedName>
        <fullName evidence="3">Reverse transcriptase</fullName>
    </recommendedName>
</protein>
<gene>
    <name evidence="1" type="ORF">KIL84_013000</name>
</gene>
<keyword evidence="2" id="KW-1185">Reference proteome</keyword>
<dbReference type="AlphaFoldDB" id="A0A9D3XQR3"/>
<reference evidence="1" key="1">
    <citation type="submission" date="2021-09" db="EMBL/GenBank/DDBJ databases">
        <title>The genome of Mauremys mutica provides insights into the evolution of semi-aquatic lifestyle.</title>
        <authorList>
            <person name="Gong S."/>
            <person name="Gao Y."/>
        </authorList>
    </citation>
    <scope>NUCLEOTIDE SEQUENCE</scope>
    <source>
        <strain evidence="1">MM-2020</strain>
        <tissue evidence="1">Muscle</tissue>
    </source>
</reference>
<evidence type="ECO:0008006" key="3">
    <source>
        <dbReference type="Google" id="ProtNLM"/>
    </source>
</evidence>
<name>A0A9D3XQR3_9SAUR</name>
<dbReference type="EMBL" id="JAHDVG010000464">
    <property type="protein sequence ID" value="KAH1185059.1"/>
    <property type="molecule type" value="Genomic_DNA"/>
</dbReference>
<evidence type="ECO:0000313" key="1">
    <source>
        <dbReference type="EMBL" id="KAH1185059.1"/>
    </source>
</evidence>
<dbReference type="Proteomes" id="UP000827986">
    <property type="component" value="Unassembled WGS sequence"/>
</dbReference>
<organism evidence="1 2">
    <name type="scientific">Mauremys mutica</name>
    <name type="common">yellowpond turtle</name>
    <dbReference type="NCBI Taxonomy" id="74926"/>
    <lineage>
        <taxon>Eukaryota</taxon>
        <taxon>Metazoa</taxon>
        <taxon>Chordata</taxon>
        <taxon>Craniata</taxon>
        <taxon>Vertebrata</taxon>
        <taxon>Euteleostomi</taxon>
        <taxon>Archelosauria</taxon>
        <taxon>Testudinata</taxon>
        <taxon>Testudines</taxon>
        <taxon>Cryptodira</taxon>
        <taxon>Durocryptodira</taxon>
        <taxon>Testudinoidea</taxon>
        <taxon>Geoemydidae</taxon>
        <taxon>Geoemydinae</taxon>
        <taxon>Mauremys</taxon>
    </lineage>
</organism>
<proteinExistence type="predicted"/>
<accession>A0A9D3XQR3</accession>